<dbReference type="Gene3D" id="2.120.10.80">
    <property type="entry name" value="Kelch-type beta propeller"/>
    <property type="match status" value="1"/>
</dbReference>
<proteinExistence type="predicted"/>
<keyword evidence="2" id="KW-1185">Reference proteome</keyword>
<protein>
    <submittedName>
        <fullName evidence="1">16440_t:CDS:1</fullName>
    </submittedName>
</protein>
<dbReference type="OrthoDB" id="432528at2759"/>
<evidence type="ECO:0000313" key="2">
    <source>
        <dbReference type="Proteomes" id="UP001153678"/>
    </source>
</evidence>
<dbReference type="GO" id="GO:0005737">
    <property type="term" value="C:cytoplasm"/>
    <property type="evidence" value="ECO:0007669"/>
    <property type="project" value="TreeGrafter"/>
</dbReference>
<organism evidence="1 2">
    <name type="scientific">Funneliformis geosporum</name>
    <dbReference type="NCBI Taxonomy" id="1117311"/>
    <lineage>
        <taxon>Eukaryota</taxon>
        <taxon>Fungi</taxon>
        <taxon>Fungi incertae sedis</taxon>
        <taxon>Mucoromycota</taxon>
        <taxon>Glomeromycotina</taxon>
        <taxon>Glomeromycetes</taxon>
        <taxon>Glomerales</taxon>
        <taxon>Glomeraceae</taxon>
        <taxon>Funneliformis</taxon>
    </lineage>
</organism>
<dbReference type="SUPFAM" id="SSF117281">
    <property type="entry name" value="Kelch motif"/>
    <property type="match status" value="1"/>
</dbReference>
<dbReference type="InterPro" id="IPR015915">
    <property type="entry name" value="Kelch-typ_b-propeller"/>
</dbReference>
<gene>
    <name evidence="1" type="ORF">FWILDA_LOCUS6234</name>
</gene>
<dbReference type="Proteomes" id="UP001153678">
    <property type="component" value="Unassembled WGS sequence"/>
</dbReference>
<accession>A0A9W4SLR8</accession>
<dbReference type="PANTHER" id="PTHR46461">
    <property type="entry name" value="KELCH DOMAIN-CONTAINING PROTEIN 3"/>
    <property type="match status" value="1"/>
</dbReference>
<reference evidence="1" key="1">
    <citation type="submission" date="2022-08" db="EMBL/GenBank/DDBJ databases">
        <authorList>
            <person name="Kallberg Y."/>
            <person name="Tangrot J."/>
            <person name="Rosling A."/>
        </authorList>
    </citation>
    <scope>NUCLEOTIDE SEQUENCE</scope>
    <source>
        <strain evidence="1">Wild A</strain>
    </source>
</reference>
<dbReference type="EMBL" id="CAMKVN010001106">
    <property type="protein sequence ID" value="CAI2173728.1"/>
    <property type="molecule type" value="Genomic_DNA"/>
</dbReference>
<dbReference type="InterPro" id="IPR052637">
    <property type="entry name" value="KLHDC3-like"/>
</dbReference>
<comment type="caution">
    <text evidence="1">The sequence shown here is derived from an EMBL/GenBank/DDBJ whole genome shotgun (WGS) entry which is preliminary data.</text>
</comment>
<sequence length="194" mass="21917">MVSFKPLKRYAHTATLIDNKLYILGGRVTETNNNEHIGTQFFYLDVSIPFNTKNILWHDLTEINIIPAHRAAASVRGGAYNNILFLYGGKNDKGDLELVYSFDTKSNSWSIPTLVGNGDNIKKKHNVKGIVDDNGKMYLFSGNDKDRITFYDDMLILDTINLNLNMGSLDNAPIKRILYGATFVPNNFIIYFGK</sequence>
<dbReference type="GO" id="GO:0003682">
    <property type="term" value="F:chromatin binding"/>
    <property type="evidence" value="ECO:0007669"/>
    <property type="project" value="InterPro"/>
</dbReference>
<evidence type="ECO:0000313" key="1">
    <source>
        <dbReference type="EMBL" id="CAI2173728.1"/>
    </source>
</evidence>
<dbReference type="Pfam" id="PF24681">
    <property type="entry name" value="Kelch_KLHDC2_KLHL20_DRC7"/>
    <property type="match status" value="1"/>
</dbReference>
<name>A0A9W4SLR8_9GLOM</name>
<dbReference type="PANTHER" id="PTHR46461:SF1">
    <property type="entry name" value="KELCH DOMAIN-CONTAINING PROTEIN 3"/>
    <property type="match status" value="1"/>
</dbReference>
<dbReference type="AlphaFoldDB" id="A0A9W4SLR8"/>